<dbReference type="NCBIfam" id="NF006067">
    <property type="entry name" value="PRK08208.1"/>
    <property type="match status" value="1"/>
</dbReference>
<feature type="domain" description="Radical SAM core" evidence="6">
    <location>
        <begin position="41"/>
        <end position="281"/>
    </location>
</feature>
<dbReference type="PANTHER" id="PTHR13932:SF5">
    <property type="entry name" value="RADICAL S-ADENOSYL METHIONINE DOMAIN-CONTAINING PROTEIN 1, MITOCHONDRIAL"/>
    <property type="match status" value="1"/>
</dbReference>
<keyword evidence="5" id="KW-0411">Iron-sulfur</keyword>
<reference evidence="7" key="1">
    <citation type="submission" date="2023-02" db="EMBL/GenBank/DDBJ databases">
        <title>Tahibacter soli sp. nov. isolated from soil.</title>
        <authorList>
            <person name="Baek J.H."/>
            <person name="Lee J.K."/>
            <person name="Choi D.G."/>
            <person name="Jeon C.O."/>
        </authorList>
    </citation>
    <scope>NUCLEOTIDE SEQUENCE</scope>
    <source>
        <strain evidence="7">BL</strain>
    </source>
</reference>
<gene>
    <name evidence="7" type="ORF">OD750_022040</name>
</gene>
<dbReference type="Gene3D" id="3.20.20.70">
    <property type="entry name" value="Aldolase class I"/>
    <property type="match status" value="1"/>
</dbReference>
<dbReference type="SFLD" id="SFLDG01065">
    <property type="entry name" value="anaerobic_coproporphyrinogen-I"/>
    <property type="match status" value="1"/>
</dbReference>
<keyword evidence="8" id="KW-1185">Reference proteome</keyword>
<dbReference type="PANTHER" id="PTHR13932">
    <property type="entry name" value="COPROPORPHYRINIGEN III OXIDASE"/>
    <property type="match status" value="1"/>
</dbReference>
<dbReference type="GO" id="GO:0046872">
    <property type="term" value="F:metal ion binding"/>
    <property type="evidence" value="ECO:0007669"/>
    <property type="project" value="UniProtKB-KW"/>
</dbReference>
<organism evidence="7 8">
    <name type="scientific">Tahibacter soli</name>
    <dbReference type="NCBI Taxonomy" id="2983605"/>
    <lineage>
        <taxon>Bacteria</taxon>
        <taxon>Pseudomonadati</taxon>
        <taxon>Pseudomonadota</taxon>
        <taxon>Gammaproteobacteria</taxon>
        <taxon>Lysobacterales</taxon>
        <taxon>Rhodanobacteraceae</taxon>
        <taxon>Tahibacter</taxon>
    </lineage>
</organism>
<dbReference type="Proteomes" id="UP001139971">
    <property type="component" value="Unassembled WGS sequence"/>
</dbReference>
<sequence length="442" mass="48024">MTRLADRLRAGAYQAYAYAYPHKTAYRDLPAPVDLAALWAGEDRDNLFAYLHVPFCTYRCGFCNLFALGRPADGLVEAYVAQLERQLAVVGDALGTHRVVRFAIGGGTPSYLAPAQLARVFDAAQRHLNVDVAHVPAGIEVSPETATRDRLAVCRDAGIDRVSMGVQSFVDAELASLVRPAQRDEVVRAIGDIRALRFPTLNLDLIYGIPGQSAASLVDSIGSALAFAPEELYLYPLYVRAKTGLGRLEERRGAATDTRGALYAVARDALLGAGYTQVSMRMFRAPHAPAQDGPAYCCQNDGMVGVGCGARSYTRTLHYSDHYGVARASVSQILERYVGAPATSFAQARYGYALDADEQRRRYVIQSLLTWPGLDEHAYRMRFGGTAPDDLPQLAELFELDLARRDGGVVALTPEGMAHADTIGPWLVSNAVQERMDAYAAA</sequence>
<evidence type="ECO:0000259" key="6">
    <source>
        <dbReference type="PROSITE" id="PS51918"/>
    </source>
</evidence>
<evidence type="ECO:0000313" key="8">
    <source>
        <dbReference type="Proteomes" id="UP001139971"/>
    </source>
</evidence>
<proteinExistence type="predicted"/>
<accession>A0A9X3YMR7</accession>
<dbReference type="SMART" id="SM00729">
    <property type="entry name" value="Elp3"/>
    <property type="match status" value="1"/>
</dbReference>
<dbReference type="InterPro" id="IPR034505">
    <property type="entry name" value="Coproporphyrinogen-III_oxidase"/>
</dbReference>
<dbReference type="InterPro" id="IPR007197">
    <property type="entry name" value="rSAM"/>
</dbReference>
<dbReference type="InterPro" id="IPR006638">
    <property type="entry name" value="Elp3/MiaA/NifB-like_rSAM"/>
</dbReference>
<evidence type="ECO:0000256" key="4">
    <source>
        <dbReference type="ARBA" id="ARBA00023004"/>
    </source>
</evidence>
<keyword evidence="3" id="KW-0479">Metal-binding</keyword>
<dbReference type="GO" id="GO:0051539">
    <property type="term" value="F:4 iron, 4 sulfur cluster binding"/>
    <property type="evidence" value="ECO:0007669"/>
    <property type="project" value="TreeGrafter"/>
</dbReference>
<dbReference type="RefSeq" id="WP_263544245.1">
    <property type="nucleotide sequence ID" value="NZ_JAOVZO020000020.1"/>
</dbReference>
<dbReference type="GO" id="GO:0003824">
    <property type="term" value="F:catalytic activity"/>
    <property type="evidence" value="ECO:0007669"/>
    <property type="project" value="InterPro"/>
</dbReference>
<evidence type="ECO:0000256" key="3">
    <source>
        <dbReference type="ARBA" id="ARBA00022723"/>
    </source>
</evidence>
<keyword evidence="2" id="KW-0949">S-adenosyl-L-methionine</keyword>
<dbReference type="SUPFAM" id="SSF102114">
    <property type="entry name" value="Radical SAM enzymes"/>
    <property type="match status" value="1"/>
</dbReference>
<dbReference type="GO" id="GO:0005737">
    <property type="term" value="C:cytoplasm"/>
    <property type="evidence" value="ECO:0007669"/>
    <property type="project" value="TreeGrafter"/>
</dbReference>
<evidence type="ECO:0000256" key="1">
    <source>
        <dbReference type="ARBA" id="ARBA00001966"/>
    </source>
</evidence>
<dbReference type="EMBL" id="JAOVZO020000020">
    <property type="protein sequence ID" value="MDC8015231.1"/>
    <property type="molecule type" value="Genomic_DNA"/>
</dbReference>
<comment type="cofactor">
    <cofactor evidence="1">
        <name>[4Fe-4S] cluster</name>
        <dbReference type="ChEBI" id="CHEBI:49883"/>
    </cofactor>
</comment>
<dbReference type="InterPro" id="IPR013785">
    <property type="entry name" value="Aldolase_TIM"/>
</dbReference>
<dbReference type="GO" id="GO:0006779">
    <property type="term" value="P:porphyrin-containing compound biosynthetic process"/>
    <property type="evidence" value="ECO:0007669"/>
    <property type="project" value="TreeGrafter"/>
</dbReference>
<dbReference type="InterPro" id="IPR058240">
    <property type="entry name" value="rSAM_sf"/>
</dbReference>
<protein>
    <submittedName>
        <fullName evidence="7">STM4012 family radical SAM protein</fullName>
    </submittedName>
</protein>
<dbReference type="PROSITE" id="PS51918">
    <property type="entry name" value="RADICAL_SAM"/>
    <property type="match status" value="1"/>
</dbReference>
<evidence type="ECO:0000256" key="5">
    <source>
        <dbReference type="ARBA" id="ARBA00023014"/>
    </source>
</evidence>
<comment type="caution">
    <text evidence="7">The sequence shown here is derived from an EMBL/GenBank/DDBJ whole genome shotgun (WGS) entry which is preliminary data.</text>
</comment>
<dbReference type="AlphaFoldDB" id="A0A9X3YMR7"/>
<dbReference type="SFLD" id="SFLDS00029">
    <property type="entry name" value="Radical_SAM"/>
    <property type="match status" value="1"/>
</dbReference>
<evidence type="ECO:0000313" key="7">
    <source>
        <dbReference type="EMBL" id="MDC8015231.1"/>
    </source>
</evidence>
<dbReference type="CDD" id="cd01335">
    <property type="entry name" value="Radical_SAM"/>
    <property type="match status" value="1"/>
</dbReference>
<dbReference type="Pfam" id="PF04055">
    <property type="entry name" value="Radical_SAM"/>
    <property type="match status" value="1"/>
</dbReference>
<name>A0A9X3YMR7_9GAMM</name>
<keyword evidence="4" id="KW-0408">Iron</keyword>
<evidence type="ECO:0000256" key="2">
    <source>
        <dbReference type="ARBA" id="ARBA00022691"/>
    </source>
</evidence>